<evidence type="ECO:0000313" key="1">
    <source>
        <dbReference type="EMBL" id="ACA50947.1"/>
    </source>
</evidence>
<protein>
    <submittedName>
        <fullName evidence="1">Uncharacterized protein</fullName>
    </submittedName>
</protein>
<geneLocation type="plasmid" evidence="1">
    <name>pMUM003</name>
</geneLocation>
<organism evidence="1">
    <name type="scientific">Mycobacterium marinum DL240490</name>
    <dbReference type="NCBI Taxonomy" id="459420"/>
    <lineage>
        <taxon>Bacteria</taxon>
        <taxon>Bacillati</taxon>
        <taxon>Actinomycetota</taxon>
        <taxon>Actinomycetes</taxon>
        <taxon>Mycobacteriales</taxon>
        <taxon>Mycobacteriaceae</taxon>
        <taxon>Mycobacterium</taxon>
        <taxon>Mycobacterium ulcerans group</taxon>
    </lineage>
</organism>
<accession>B6CLM3</accession>
<keyword evidence="1" id="KW-0614">Plasmid</keyword>
<gene>
    <name evidence="1" type="ORF">MUDP_029</name>
</gene>
<name>B6CLM3_MYCMR</name>
<sequence>MRVPENRRGMKRVSAGDIVVGDWVYRIIGSADPSAPAGEYMMVIAAIDKDTYEGTTIYRVSGDVYALRGEGAWPNSAFLGEVQLRRVGTGTWMLPLDGNLVKGCPLEEGGDPAEWGFDTRE</sequence>
<reference evidence="1" key="1">
    <citation type="journal article" date="2008" name="BMC Genomics">
        <title>Deciphering the genetic basis for polyketide variation among mycobacteria producing mycolactones.</title>
        <authorList>
            <person name="Pidot S.J."/>
            <person name="Hong H."/>
            <person name="Seemann T."/>
            <person name="Porter J.L."/>
            <person name="Yip M.J."/>
            <person name="Men A."/>
            <person name="Johnson M."/>
            <person name="Wilson P."/>
            <person name="Davies J.K."/>
            <person name="Leadlay P.F."/>
            <person name="Stinear T.P."/>
        </authorList>
    </citation>
    <scope>NUCLEOTIDE SEQUENCE [LARGE SCALE GENOMIC DNA]</scope>
    <source>
        <strain evidence="1">DL240490</strain>
        <plasmid evidence="1">pMUM003</plasmid>
    </source>
</reference>
<proteinExistence type="predicted"/>
<dbReference type="AlphaFoldDB" id="B6CLM3"/>
<dbReference type="EMBL" id="EU271967">
    <property type="protein sequence ID" value="ACA50947.1"/>
    <property type="molecule type" value="Genomic_DNA"/>
</dbReference>